<dbReference type="InterPro" id="IPR044629">
    <property type="entry name" value="GSTL1/2/3"/>
</dbReference>
<accession>A0A4U6T4W9</accession>
<proteinExistence type="predicted"/>
<evidence type="ECO:0000313" key="3">
    <source>
        <dbReference type="EMBL" id="TKV96760.1"/>
    </source>
</evidence>
<protein>
    <recommendedName>
        <fullName evidence="2">GST N-terminal domain-containing protein</fullName>
    </recommendedName>
</protein>
<feature type="compositionally biased region" description="Basic and acidic residues" evidence="1">
    <location>
        <begin position="8"/>
        <end position="21"/>
    </location>
</feature>
<feature type="region of interest" description="Disordered" evidence="1">
    <location>
        <begin position="1"/>
        <end position="21"/>
    </location>
</feature>
<evidence type="ECO:0000256" key="1">
    <source>
        <dbReference type="SAM" id="MobiDB-lite"/>
    </source>
</evidence>
<dbReference type="InterPro" id="IPR004045">
    <property type="entry name" value="Glutathione_S-Trfase_N"/>
</dbReference>
<dbReference type="Gramene" id="TKV96760">
    <property type="protein sequence ID" value="TKV96760"/>
    <property type="gene ID" value="SEVIR_9G450600v2"/>
</dbReference>
<name>A0A4U6T4W9_SETVI</name>
<dbReference type="EMBL" id="CM016560">
    <property type="protein sequence ID" value="TKV96760.1"/>
    <property type="molecule type" value="Genomic_DNA"/>
</dbReference>
<dbReference type="Pfam" id="PF13417">
    <property type="entry name" value="GST_N_3"/>
    <property type="match status" value="1"/>
</dbReference>
<dbReference type="Proteomes" id="UP000298652">
    <property type="component" value="Chromosome 9"/>
</dbReference>
<organism evidence="3 4">
    <name type="scientific">Setaria viridis</name>
    <name type="common">Green bristlegrass</name>
    <name type="synonym">Setaria italica subsp. viridis</name>
    <dbReference type="NCBI Taxonomy" id="4556"/>
    <lineage>
        <taxon>Eukaryota</taxon>
        <taxon>Viridiplantae</taxon>
        <taxon>Streptophyta</taxon>
        <taxon>Embryophyta</taxon>
        <taxon>Tracheophyta</taxon>
        <taxon>Spermatophyta</taxon>
        <taxon>Magnoliopsida</taxon>
        <taxon>Liliopsida</taxon>
        <taxon>Poales</taxon>
        <taxon>Poaceae</taxon>
        <taxon>PACMAD clade</taxon>
        <taxon>Panicoideae</taxon>
        <taxon>Panicodae</taxon>
        <taxon>Paniceae</taxon>
        <taxon>Cenchrinae</taxon>
        <taxon>Setaria</taxon>
    </lineage>
</organism>
<dbReference type="PANTHER" id="PTHR44328">
    <property type="entry name" value="GLUTATHIONE S-TRANSFERASE L1"/>
    <property type="match status" value="1"/>
</dbReference>
<sequence length="53" mass="5716">MAAGDAEEALHNPGEKVPSMEHKKKIIGKSLDLIKYIDSNFDGSKLITDVSSS</sequence>
<feature type="domain" description="GST N-terminal" evidence="2">
    <location>
        <begin position="11"/>
        <end position="44"/>
    </location>
</feature>
<dbReference type="Gene3D" id="3.40.30.10">
    <property type="entry name" value="Glutaredoxin"/>
    <property type="match status" value="1"/>
</dbReference>
<dbReference type="GO" id="GO:0004364">
    <property type="term" value="F:glutathione transferase activity"/>
    <property type="evidence" value="ECO:0007669"/>
    <property type="project" value="InterPro"/>
</dbReference>
<evidence type="ECO:0000313" key="4">
    <source>
        <dbReference type="Proteomes" id="UP000298652"/>
    </source>
</evidence>
<keyword evidence="4" id="KW-1185">Reference proteome</keyword>
<gene>
    <name evidence="3" type="ORF">SEVIR_9G450600v2</name>
</gene>
<dbReference type="AlphaFoldDB" id="A0A4U6T4W9"/>
<reference evidence="3" key="1">
    <citation type="submission" date="2019-03" db="EMBL/GenBank/DDBJ databases">
        <title>WGS assembly of Setaria viridis.</title>
        <authorList>
            <person name="Huang P."/>
            <person name="Jenkins J."/>
            <person name="Grimwood J."/>
            <person name="Barry K."/>
            <person name="Healey A."/>
            <person name="Mamidi S."/>
            <person name="Sreedasyam A."/>
            <person name="Shu S."/>
            <person name="Feldman M."/>
            <person name="Wu J."/>
            <person name="Yu Y."/>
            <person name="Chen C."/>
            <person name="Johnson J."/>
            <person name="Rokhsar D."/>
            <person name="Baxter I."/>
            <person name="Schmutz J."/>
            <person name="Brutnell T."/>
            <person name="Kellogg E."/>
        </authorList>
    </citation>
    <scope>NUCLEOTIDE SEQUENCE [LARGE SCALE GENOMIC DNA]</scope>
</reference>
<dbReference type="PANTHER" id="PTHR44328:SF20">
    <property type="entry name" value="IN2-1 PROTEIN"/>
    <property type="match status" value="1"/>
</dbReference>
<evidence type="ECO:0000259" key="2">
    <source>
        <dbReference type="Pfam" id="PF13417"/>
    </source>
</evidence>